<accession>A0A8S9FJC6</accession>
<dbReference type="EMBL" id="QGKY02002305">
    <property type="protein sequence ID" value="KAF2533885.1"/>
    <property type="molecule type" value="Genomic_DNA"/>
</dbReference>
<organism evidence="1">
    <name type="scientific">Brassica cretica</name>
    <name type="common">Mustard</name>
    <dbReference type="NCBI Taxonomy" id="69181"/>
    <lineage>
        <taxon>Eukaryota</taxon>
        <taxon>Viridiplantae</taxon>
        <taxon>Streptophyta</taxon>
        <taxon>Embryophyta</taxon>
        <taxon>Tracheophyta</taxon>
        <taxon>Spermatophyta</taxon>
        <taxon>Magnoliopsida</taxon>
        <taxon>eudicotyledons</taxon>
        <taxon>Gunneridae</taxon>
        <taxon>Pentapetalae</taxon>
        <taxon>rosids</taxon>
        <taxon>malvids</taxon>
        <taxon>Brassicales</taxon>
        <taxon>Brassicaceae</taxon>
        <taxon>Brassiceae</taxon>
        <taxon>Brassica</taxon>
    </lineage>
</organism>
<dbReference type="EMBL" id="QGKW02001988">
    <property type="protein sequence ID" value="KAF2551195.1"/>
    <property type="molecule type" value="Genomic_DNA"/>
</dbReference>
<evidence type="ECO:0000313" key="1">
    <source>
        <dbReference type="EMBL" id="KAF2533885.1"/>
    </source>
</evidence>
<gene>
    <name evidence="2" type="ORF">F2Q68_00035257</name>
    <name evidence="1" type="ORF">F2Q70_00030870</name>
</gene>
<dbReference type="AlphaFoldDB" id="A0A8S9FJC6"/>
<reference evidence="1" key="1">
    <citation type="submission" date="2019-12" db="EMBL/GenBank/DDBJ databases">
        <title>Genome sequencing and annotation of Brassica cretica.</title>
        <authorList>
            <person name="Studholme D.J."/>
            <person name="Sarris P.F."/>
        </authorList>
    </citation>
    <scope>NUCLEOTIDE SEQUENCE</scope>
    <source>
        <strain evidence="2">PFS-001/15</strain>
        <strain evidence="1">PFS-102/07</strain>
        <tissue evidence="1">Leaf</tissue>
    </source>
</reference>
<comment type="caution">
    <text evidence="1">The sequence shown here is derived from an EMBL/GenBank/DDBJ whole genome shotgun (WGS) entry which is preliminary data.</text>
</comment>
<evidence type="ECO:0000313" key="2">
    <source>
        <dbReference type="EMBL" id="KAF2551195.1"/>
    </source>
</evidence>
<protein>
    <submittedName>
        <fullName evidence="1">Uncharacterized protein</fullName>
    </submittedName>
</protein>
<dbReference type="Proteomes" id="UP000712281">
    <property type="component" value="Unassembled WGS sequence"/>
</dbReference>
<sequence>MAAHRFKSENKDAEKQLGRYPCDVLGVLRDKEIKSAYPSKASLLPMPGYDLTFVCVSRIILAKENSRLARHSLFPSKWYENAKALR</sequence>
<proteinExistence type="predicted"/>
<name>A0A8S9FJC6_BRACR</name>